<name>A0A9N8H8N4_9STRA</name>
<sequence length="188" mass="19692">MTTLGLGSRSALLPTPTTGISGRVHRYLTQVLPASESSGDMIVDMTAEETSGSGSGSSSLDEFLANLDKVTKPGRSIKVDIVAGSSSDGGVRAKRSLSDMLASYEGMENSRRITKNPRNLSASLQHMRLGVADGGSTSDAYLPINREGGMMSRNEPCSVRDDEGLVKPKGTIVLGQTPVPTRIVPPSA</sequence>
<dbReference type="EMBL" id="CAICTM010000174">
    <property type="protein sequence ID" value="CAB9503757.1"/>
    <property type="molecule type" value="Genomic_DNA"/>
</dbReference>
<evidence type="ECO:0000313" key="2">
    <source>
        <dbReference type="Proteomes" id="UP001153069"/>
    </source>
</evidence>
<reference evidence="1" key="1">
    <citation type="submission" date="2020-06" db="EMBL/GenBank/DDBJ databases">
        <authorList>
            <consortium name="Plant Systems Biology data submission"/>
        </authorList>
    </citation>
    <scope>NUCLEOTIDE SEQUENCE</scope>
    <source>
        <strain evidence="1">D6</strain>
    </source>
</reference>
<protein>
    <submittedName>
        <fullName evidence="1">Uncharacterized protein</fullName>
    </submittedName>
</protein>
<dbReference type="AlphaFoldDB" id="A0A9N8H8N4"/>
<comment type="caution">
    <text evidence="1">The sequence shown here is derived from an EMBL/GenBank/DDBJ whole genome shotgun (WGS) entry which is preliminary data.</text>
</comment>
<proteinExistence type="predicted"/>
<keyword evidence="2" id="KW-1185">Reference proteome</keyword>
<gene>
    <name evidence="1" type="ORF">SEMRO_175_G077120.1</name>
</gene>
<accession>A0A9N8H8N4</accession>
<organism evidence="1 2">
    <name type="scientific">Seminavis robusta</name>
    <dbReference type="NCBI Taxonomy" id="568900"/>
    <lineage>
        <taxon>Eukaryota</taxon>
        <taxon>Sar</taxon>
        <taxon>Stramenopiles</taxon>
        <taxon>Ochrophyta</taxon>
        <taxon>Bacillariophyta</taxon>
        <taxon>Bacillariophyceae</taxon>
        <taxon>Bacillariophycidae</taxon>
        <taxon>Naviculales</taxon>
        <taxon>Naviculaceae</taxon>
        <taxon>Seminavis</taxon>
    </lineage>
</organism>
<evidence type="ECO:0000313" key="1">
    <source>
        <dbReference type="EMBL" id="CAB9503757.1"/>
    </source>
</evidence>
<dbReference type="Proteomes" id="UP001153069">
    <property type="component" value="Unassembled WGS sequence"/>
</dbReference>